<dbReference type="SMART" id="SM00448">
    <property type="entry name" value="REC"/>
    <property type="match status" value="2"/>
</dbReference>
<dbReference type="GO" id="GO:0000160">
    <property type="term" value="P:phosphorelay signal transduction system"/>
    <property type="evidence" value="ECO:0007669"/>
    <property type="project" value="UniProtKB-KW"/>
</dbReference>
<feature type="domain" description="EAL" evidence="5">
    <location>
        <begin position="553"/>
        <end position="800"/>
    </location>
</feature>
<keyword evidence="1 3" id="KW-0597">Phosphoprotein</keyword>
<dbReference type="InterPro" id="IPR035919">
    <property type="entry name" value="EAL_sf"/>
</dbReference>
<dbReference type="GO" id="GO:0004672">
    <property type="term" value="F:protein kinase activity"/>
    <property type="evidence" value="ECO:0007669"/>
    <property type="project" value="UniProtKB-ARBA"/>
</dbReference>
<dbReference type="Pfam" id="PF00563">
    <property type="entry name" value="EAL"/>
    <property type="match status" value="1"/>
</dbReference>
<evidence type="ECO:0000259" key="5">
    <source>
        <dbReference type="PROSITE" id="PS50883"/>
    </source>
</evidence>
<dbReference type="SUPFAM" id="SSF47226">
    <property type="entry name" value="Histidine-containing phosphotransfer domain, HPT domain"/>
    <property type="match status" value="1"/>
</dbReference>
<feature type="modified residue" description="4-aspartylphosphate" evidence="3">
    <location>
        <position position="311"/>
    </location>
</feature>
<feature type="modified residue" description="4-aspartylphosphate" evidence="3">
    <location>
        <position position="185"/>
    </location>
</feature>
<dbReference type="AlphaFoldDB" id="A0A4Q7ZCG8"/>
<dbReference type="CDD" id="cd01948">
    <property type="entry name" value="EAL"/>
    <property type="match status" value="1"/>
</dbReference>
<dbReference type="InterPro" id="IPR011006">
    <property type="entry name" value="CheY-like_superfamily"/>
</dbReference>
<keyword evidence="7" id="KW-1185">Reference proteome</keyword>
<dbReference type="Gene3D" id="1.20.120.160">
    <property type="entry name" value="HPT domain"/>
    <property type="match status" value="1"/>
</dbReference>
<dbReference type="InterPro" id="IPR001633">
    <property type="entry name" value="EAL_dom"/>
</dbReference>
<sequence>MDPRTARLEARIQQVKAGFLASLPETVSRIRDLWNSLRHAEWTDAQARELQIIAHRLAGSGGTFGFPEVTRLGAGLDAALGAAMVGGTVLPETILAMDGQVEGLIRVVRDALITAPEASGDPVPLLTQPVARALKLVVVIDDDEFLRERLSILLEGAGYRVVAFEGPAQAMPFLQEHQPAMVVLDLMFPGRRGPAFDVVADIRGETGQRTPVVVLSGQVDFRSRLDATRAGADAYLVKPVDDAQLLETAASLTSRKLDDSWRCLVIDDDEHLARQVTEWLEHSDMVADWAPSARDSWLKVREFRPDVLVLDINMPECNGIEYAQLLRQDANTAHLPIVFMTADAADITRRKAMAAGADDYILKPIDRSALTRAVLARARLGRRVHDKVARLTRQSSQGGGVSRHYFFNELERVMDHGDDSPVQPALLLLALNASAAIAERHGVVGLAALQEQFQTRLASAGAEPWTLLGENIVGILLPRDTMTGHQPKARSLISRLSAVPYRVSGEAVPSGVAAALLQLRQGHAVATVLSQAGQMLNLALDGEPGVLIDGFVGEAESVEVSGSLPQDRLRLVYQAVATIDEEAQPVYTVLARLVDSGENLLPAGRFLEELEKKGLLPELDAWVFRSAHRTLTERIAENTALTLMVHVSAQSLGNAIYMETVASLLADQPMRHAEQKLVVAVPESVAVTHRHMVERLSQMLAAGGGGLMLTAYGSSAMAARLVAELKPLYVRLDDALVQRLSASTPKPADRSLLAAAVADGAMVVAGGIESAASLSGLWAQGVRWFQGYYIQEPALELPVR</sequence>
<keyword evidence="2" id="KW-0902">Two-component regulatory system</keyword>
<dbReference type="CDD" id="cd00156">
    <property type="entry name" value="REC"/>
    <property type="match status" value="1"/>
</dbReference>
<dbReference type="SUPFAM" id="SSF52172">
    <property type="entry name" value="CheY-like"/>
    <property type="match status" value="2"/>
</dbReference>
<dbReference type="InterPro" id="IPR008207">
    <property type="entry name" value="Sig_transdc_His_kin_Hpt_dom"/>
</dbReference>
<gene>
    <name evidence="6" type="ORF">EV700_0642</name>
</gene>
<protein>
    <submittedName>
        <fullName evidence="6">PleD family two-component response regulator</fullName>
    </submittedName>
</protein>
<evidence type="ECO:0000256" key="2">
    <source>
        <dbReference type="ARBA" id="ARBA00023012"/>
    </source>
</evidence>
<evidence type="ECO:0000313" key="6">
    <source>
        <dbReference type="EMBL" id="RZU47675.1"/>
    </source>
</evidence>
<dbReference type="InterPro" id="IPR001789">
    <property type="entry name" value="Sig_transdc_resp-reg_receiver"/>
</dbReference>
<organism evidence="6 7">
    <name type="scientific">Fluviicoccus keumensis</name>
    <dbReference type="NCBI Taxonomy" id="1435465"/>
    <lineage>
        <taxon>Bacteria</taxon>
        <taxon>Pseudomonadati</taxon>
        <taxon>Pseudomonadota</taxon>
        <taxon>Gammaproteobacteria</taxon>
        <taxon>Moraxellales</taxon>
        <taxon>Moraxellaceae</taxon>
        <taxon>Fluviicoccus</taxon>
    </lineage>
</organism>
<dbReference type="InterPro" id="IPR036641">
    <property type="entry name" value="HPT_dom_sf"/>
</dbReference>
<evidence type="ECO:0000256" key="1">
    <source>
        <dbReference type="ARBA" id="ARBA00022553"/>
    </source>
</evidence>
<dbReference type="EMBL" id="SHKX01000010">
    <property type="protein sequence ID" value="RZU47675.1"/>
    <property type="molecule type" value="Genomic_DNA"/>
</dbReference>
<dbReference type="PROSITE" id="PS50883">
    <property type="entry name" value="EAL"/>
    <property type="match status" value="1"/>
</dbReference>
<proteinExistence type="predicted"/>
<reference evidence="6 7" key="1">
    <citation type="submission" date="2019-02" db="EMBL/GenBank/DDBJ databases">
        <title>Genomic Encyclopedia of Type Strains, Phase IV (KMG-IV): sequencing the most valuable type-strain genomes for metagenomic binning, comparative biology and taxonomic classification.</title>
        <authorList>
            <person name="Goeker M."/>
        </authorList>
    </citation>
    <scope>NUCLEOTIDE SEQUENCE [LARGE SCALE GENOMIC DNA]</scope>
    <source>
        <strain evidence="6 7">DSM 105135</strain>
    </source>
</reference>
<feature type="domain" description="Response regulatory" evidence="4">
    <location>
        <begin position="262"/>
        <end position="378"/>
    </location>
</feature>
<dbReference type="Pfam" id="PF01627">
    <property type="entry name" value="Hpt"/>
    <property type="match status" value="1"/>
</dbReference>
<dbReference type="PROSITE" id="PS50110">
    <property type="entry name" value="RESPONSE_REGULATORY"/>
    <property type="match status" value="2"/>
</dbReference>
<dbReference type="PANTHER" id="PTHR44591">
    <property type="entry name" value="STRESS RESPONSE REGULATOR PROTEIN 1"/>
    <property type="match status" value="1"/>
</dbReference>
<evidence type="ECO:0000313" key="7">
    <source>
        <dbReference type="Proteomes" id="UP000292423"/>
    </source>
</evidence>
<dbReference type="SMART" id="SM00052">
    <property type="entry name" value="EAL"/>
    <property type="match status" value="1"/>
</dbReference>
<feature type="domain" description="Response regulatory" evidence="4">
    <location>
        <begin position="136"/>
        <end position="253"/>
    </location>
</feature>
<dbReference type="OrthoDB" id="7052318at2"/>
<evidence type="ECO:0000259" key="4">
    <source>
        <dbReference type="PROSITE" id="PS50110"/>
    </source>
</evidence>
<evidence type="ECO:0000256" key="3">
    <source>
        <dbReference type="PROSITE-ProRule" id="PRU00169"/>
    </source>
</evidence>
<dbReference type="InterPro" id="IPR050595">
    <property type="entry name" value="Bact_response_regulator"/>
</dbReference>
<accession>A0A4Q7ZCG8</accession>
<dbReference type="Gene3D" id="3.20.20.450">
    <property type="entry name" value="EAL domain"/>
    <property type="match status" value="1"/>
</dbReference>
<name>A0A4Q7ZCG8_9GAMM</name>
<comment type="caution">
    <text evidence="6">The sequence shown here is derived from an EMBL/GenBank/DDBJ whole genome shotgun (WGS) entry which is preliminary data.</text>
</comment>
<dbReference type="RefSeq" id="WP_130410898.1">
    <property type="nucleotide sequence ID" value="NZ_SHKX01000010.1"/>
</dbReference>
<dbReference type="Gene3D" id="3.40.50.2300">
    <property type="match status" value="2"/>
</dbReference>
<dbReference type="SUPFAM" id="SSF141868">
    <property type="entry name" value="EAL domain-like"/>
    <property type="match status" value="1"/>
</dbReference>
<dbReference type="Pfam" id="PF00072">
    <property type="entry name" value="Response_reg"/>
    <property type="match status" value="2"/>
</dbReference>
<dbReference type="Proteomes" id="UP000292423">
    <property type="component" value="Unassembled WGS sequence"/>
</dbReference>
<dbReference type="PANTHER" id="PTHR44591:SF3">
    <property type="entry name" value="RESPONSE REGULATORY DOMAIN-CONTAINING PROTEIN"/>
    <property type="match status" value="1"/>
</dbReference>